<feature type="compositionally biased region" description="Low complexity" evidence="1">
    <location>
        <begin position="59"/>
        <end position="80"/>
    </location>
</feature>
<name>A0A6V7P845_ANACO</name>
<dbReference type="GO" id="GO:0003680">
    <property type="term" value="F:minor groove of adenine-thymine-rich DNA binding"/>
    <property type="evidence" value="ECO:0007669"/>
    <property type="project" value="InterPro"/>
</dbReference>
<dbReference type="InterPro" id="IPR014476">
    <property type="entry name" value="AHL15-29"/>
</dbReference>
<dbReference type="CDD" id="cd11378">
    <property type="entry name" value="DUF296"/>
    <property type="match status" value="1"/>
</dbReference>
<dbReference type="PROSITE" id="PS51742">
    <property type="entry name" value="PPC"/>
    <property type="match status" value="1"/>
</dbReference>
<reference evidence="3" key="1">
    <citation type="submission" date="2020-07" db="EMBL/GenBank/DDBJ databases">
        <authorList>
            <person name="Lin J."/>
        </authorList>
    </citation>
    <scope>NUCLEOTIDE SEQUENCE</scope>
</reference>
<sequence length="248" mass="25957">MFSRSFPTRFHRQERESLSDDVSKGGDEEVEGGGGGGGSGSGGGEAAAAAAGKRPRGRPPGSKNKPKTPAADAAEQSPAPAMRPHVLEIRPGHDVADALARFVRGRGVGICVLSAHGAVSDVTLRSGGGPPAAAAAEGGAAVRLLGRLEVLSMSGALLPPASASASAAAGLTVSLSGPQGQVLGARWRARWWRRRRWWWWPRRSPTPPSTASPPPTTTTPPPPRRRRIATTSAAAPPRRARRRLRRRR</sequence>
<dbReference type="GO" id="GO:0005634">
    <property type="term" value="C:nucleus"/>
    <property type="evidence" value="ECO:0007669"/>
    <property type="project" value="TreeGrafter"/>
</dbReference>
<dbReference type="EMBL" id="LR862146">
    <property type="protein sequence ID" value="CAD1826977.1"/>
    <property type="molecule type" value="Genomic_DNA"/>
</dbReference>
<feature type="compositionally biased region" description="Pro residues" evidence="1">
    <location>
        <begin position="204"/>
        <end position="222"/>
    </location>
</feature>
<dbReference type="Pfam" id="PF03479">
    <property type="entry name" value="PCC"/>
    <property type="match status" value="1"/>
</dbReference>
<accession>A0A6V7P845</accession>
<feature type="region of interest" description="Disordered" evidence="1">
    <location>
        <begin position="1"/>
        <end position="80"/>
    </location>
</feature>
<organism evidence="3">
    <name type="scientific">Ananas comosus var. bracteatus</name>
    <name type="common">red pineapple</name>
    <dbReference type="NCBI Taxonomy" id="296719"/>
    <lineage>
        <taxon>Eukaryota</taxon>
        <taxon>Viridiplantae</taxon>
        <taxon>Streptophyta</taxon>
        <taxon>Embryophyta</taxon>
        <taxon>Tracheophyta</taxon>
        <taxon>Spermatophyta</taxon>
        <taxon>Magnoliopsida</taxon>
        <taxon>Liliopsida</taxon>
        <taxon>Poales</taxon>
        <taxon>Bromeliaceae</taxon>
        <taxon>Bromelioideae</taxon>
        <taxon>Ananas</taxon>
    </lineage>
</organism>
<feature type="compositionally biased region" description="Gly residues" evidence="1">
    <location>
        <begin position="32"/>
        <end position="45"/>
    </location>
</feature>
<dbReference type="AlphaFoldDB" id="A0A6V7P845"/>
<evidence type="ECO:0000313" key="3">
    <source>
        <dbReference type="EMBL" id="CAD1826977.1"/>
    </source>
</evidence>
<protein>
    <recommendedName>
        <fullName evidence="2">PPC domain-containing protein</fullName>
    </recommendedName>
</protein>
<dbReference type="SUPFAM" id="SSF117856">
    <property type="entry name" value="AF0104/ALDC/Ptd012-like"/>
    <property type="match status" value="1"/>
</dbReference>
<feature type="compositionally biased region" description="Basic residues" evidence="1">
    <location>
        <begin position="238"/>
        <end position="248"/>
    </location>
</feature>
<proteinExistence type="predicted"/>
<dbReference type="PANTHER" id="PTHR31100:SF69">
    <property type="entry name" value="AT-HOOK MOTIF NUCLEAR-LOCALIZED PROTEIN 17-RELATED"/>
    <property type="match status" value="1"/>
</dbReference>
<evidence type="ECO:0000256" key="1">
    <source>
        <dbReference type="SAM" id="MobiDB-lite"/>
    </source>
</evidence>
<feature type="region of interest" description="Disordered" evidence="1">
    <location>
        <begin position="203"/>
        <end position="248"/>
    </location>
</feature>
<dbReference type="Gene3D" id="3.30.1330.80">
    <property type="entry name" value="Hypothetical protein, similar to alpha- acetolactate decarboxylase, domain 2"/>
    <property type="match status" value="1"/>
</dbReference>
<dbReference type="PANTHER" id="PTHR31100">
    <property type="entry name" value="AT-HOOK MOTIF NUCLEAR-LOCALIZED PROTEIN 15"/>
    <property type="match status" value="1"/>
</dbReference>
<dbReference type="InterPro" id="IPR005175">
    <property type="entry name" value="PPC_dom"/>
</dbReference>
<gene>
    <name evidence="3" type="ORF">CB5_LOCUS10188</name>
</gene>
<feature type="domain" description="PPC" evidence="2">
    <location>
        <begin position="79"/>
        <end position="225"/>
    </location>
</feature>
<dbReference type="GO" id="GO:0003700">
    <property type="term" value="F:DNA-binding transcription factor activity"/>
    <property type="evidence" value="ECO:0007669"/>
    <property type="project" value="TreeGrafter"/>
</dbReference>
<feature type="compositionally biased region" description="Basic and acidic residues" evidence="1">
    <location>
        <begin position="11"/>
        <end position="27"/>
    </location>
</feature>
<evidence type="ECO:0000259" key="2">
    <source>
        <dbReference type="PROSITE" id="PS51742"/>
    </source>
</evidence>